<dbReference type="Proteomes" id="UP000467124">
    <property type="component" value="Unassembled WGS sequence"/>
</dbReference>
<evidence type="ECO:0000256" key="4">
    <source>
        <dbReference type="ARBA" id="ARBA00022833"/>
    </source>
</evidence>
<keyword evidence="8" id="KW-1185">Reference proteome</keyword>
<dbReference type="InterPro" id="IPR013785">
    <property type="entry name" value="Aldolase_TIM"/>
</dbReference>
<evidence type="ECO:0000256" key="3">
    <source>
        <dbReference type="ARBA" id="ARBA00022723"/>
    </source>
</evidence>
<proteinExistence type="predicted"/>
<keyword evidence="2" id="KW-0808">Transferase</keyword>
<dbReference type="GO" id="GO:0046872">
    <property type="term" value="F:metal ion binding"/>
    <property type="evidence" value="ECO:0007669"/>
    <property type="project" value="UniProtKB-KW"/>
</dbReference>
<keyword evidence="4" id="KW-0862">Zinc</keyword>
<reference evidence="6 7" key="1">
    <citation type="journal article" date="2019" name="Nat. Commun.">
        <title>The antimicrobial potential of Streptomyces from insect microbiomes.</title>
        <authorList>
            <person name="Chevrette M.G."/>
            <person name="Carlson C.M."/>
            <person name="Ortega H.E."/>
            <person name="Thomas C."/>
            <person name="Ananiev G.E."/>
            <person name="Barns K.J."/>
            <person name="Book A.J."/>
            <person name="Cagnazzo J."/>
            <person name="Carlos C."/>
            <person name="Flanigan W."/>
            <person name="Grubbs K.J."/>
            <person name="Horn H.A."/>
            <person name="Hoffmann F.M."/>
            <person name="Klassen J.L."/>
            <person name="Knack J.J."/>
            <person name="Lewin G.R."/>
            <person name="McDonald B.R."/>
            <person name="Muller L."/>
            <person name="Melo W.G.P."/>
            <person name="Pinto-Tomas A.A."/>
            <person name="Schmitz A."/>
            <person name="Wendt-Pienkowski E."/>
            <person name="Wildman S."/>
            <person name="Zhao M."/>
            <person name="Zhang F."/>
            <person name="Bugni T.S."/>
            <person name="Andes D.R."/>
            <person name="Pupo M.T."/>
            <person name="Currie C.R."/>
        </authorList>
    </citation>
    <scope>NUCLEOTIDE SEQUENCE [LARGE SCALE GENOMIC DNA]</scope>
    <source>
        <strain evidence="6 7">SID5840</strain>
    </source>
</reference>
<comment type="cofactor">
    <cofactor evidence="1">
        <name>Zn(2+)</name>
        <dbReference type="ChEBI" id="CHEBI:29105"/>
    </cofactor>
</comment>
<keyword evidence="3" id="KW-0479">Metal-binding</keyword>
<evidence type="ECO:0000313" key="8">
    <source>
        <dbReference type="Proteomes" id="UP001585053"/>
    </source>
</evidence>
<dbReference type="EMBL" id="WWHY01000001">
    <property type="protein sequence ID" value="MYR31698.1"/>
    <property type="molecule type" value="Genomic_DNA"/>
</dbReference>
<organism evidence="6 7">
    <name type="scientific">Nocardiopsis alba</name>
    <dbReference type="NCBI Taxonomy" id="53437"/>
    <lineage>
        <taxon>Bacteria</taxon>
        <taxon>Bacillati</taxon>
        <taxon>Actinomycetota</taxon>
        <taxon>Actinomycetes</taxon>
        <taxon>Streptosporangiales</taxon>
        <taxon>Nocardiopsidaceae</taxon>
        <taxon>Nocardiopsis</taxon>
    </lineage>
</organism>
<sequence length="300" mass="31984">MSDTMNLKPILTCALTGAGDTVGRSEHVPVTPKQIAASAVEAAEAGASAVHIHVRDPETGAPSRDNALYREVVDRIRQTGVDIVINLTAGMGGDLVIGQDDPLLFEEGTDLVNGLDRLPHVEELLPDICTLDCGSLNFGDGSQVYISTPDMLRAGAKRIQELGVRPELEIFDTGQLWFAKTMHAEGLIDDPTMFQLCTGIPYGAPADPGVLMSMVNMLPEGAQWASFSIGRGQMPWVAQSVLLGGHARVGLEDNLYLSRGVKATNGQLTEKAVNIIEQLGARVATPDETRAMLELRSAAS</sequence>
<evidence type="ECO:0000313" key="5">
    <source>
        <dbReference type="EMBL" id="MFB8768409.1"/>
    </source>
</evidence>
<comment type="caution">
    <text evidence="6">The sequence shown here is derived from an EMBL/GenBank/DDBJ whole genome shotgun (WGS) entry which is preliminary data.</text>
</comment>
<dbReference type="Gene3D" id="3.20.20.70">
    <property type="entry name" value="Aldolase class I"/>
    <property type="match status" value="1"/>
</dbReference>
<protein>
    <submittedName>
        <fullName evidence="6">3-keto-5-aminohexanoate cleavage protein</fullName>
    </submittedName>
</protein>
<accession>A0A7K2IP11</accession>
<dbReference type="Proteomes" id="UP001585053">
    <property type="component" value="Unassembled WGS sequence"/>
</dbReference>
<evidence type="ECO:0000313" key="6">
    <source>
        <dbReference type="EMBL" id="MYR31698.1"/>
    </source>
</evidence>
<evidence type="ECO:0000256" key="2">
    <source>
        <dbReference type="ARBA" id="ARBA00022679"/>
    </source>
</evidence>
<dbReference type="PANTHER" id="PTHR37418">
    <property type="entry name" value="3-KETO-5-AMINOHEXANOATE CLEAVAGE ENZYME-RELATED"/>
    <property type="match status" value="1"/>
</dbReference>
<evidence type="ECO:0000313" key="7">
    <source>
        <dbReference type="Proteomes" id="UP000467124"/>
    </source>
</evidence>
<dbReference type="GO" id="GO:0043720">
    <property type="term" value="F:3-keto-5-aminohexanoate cleavage activity"/>
    <property type="evidence" value="ECO:0007669"/>
    <property type="project" value="InterPro"/>
</dbReference>
<dbReference type="PANTHER" id="PTHR37418:SF2">
    <property type="entry name" value="3-KETO-5-AMINOHEXANOATE CLEAVAGE ENZYME"/>
    <property type="match status" value="1"/>
</dbReference>
<dbReference type="RefSeq" id="WP_161110417.1">
    <property type="nucleotide sequence ID" value="NZ_JAYMRS010000003.1"/>
</dbReference>
<gene>
    <name evidence="6" type="ORF">GTW20_05290</name>
    <name evidence="5" type="ORF">VSQ78_11900</name>
</gene>
<dbReference type="AlphaFoldDB" id="A0A7K2IP11"/>
<reference evidence="5 8" key="2">
    <citation type="submission" date="2024-01" db="EMBL/GenBank/DDBJ databases">
        <title>Genome mining of biosynthetic gene clusters to explore secondary metabolites of Streptomyces sp.</title>
        <authorList>
            <person name="Baig A."/>
            <person name="Ajitkumar Shintre N."/>
            <person name="Kumar H."/>
            <person name="Anbarasu A."/>
            <person name="Ramaiah S."/>
        </authorList>
    </citation>
    <scope>NUCLEOTIDE SEQUENCE [LARGE SCALE GENOMIC DNA]</scope>
    <source>
        <strain evidence="5 8">A01</strain>
    </source>
</reference>
<dbReference type="EMBL" id="JAYMRS010000003">
    <property type="protein sequence ID" value="MFB8768409.1"/>
    <property type="molecule type" value="Genomic_DNA"/>
</dbReference>
<evidence type="ECO:0000256" key="1">
    <source>
        <dbReference type="ARBA" id="ARBA00001947"/>
    </source>
</evidence>
<dbReference type="Pfam" id="PF05853">
    <property type="entry name" value="BKACE"/>
    <property type="match status" value="1"/>
</dbReference>
<dbReference type="InterPro" id="IPR008567">
    <property type="entry name" value="BKACE"/>
</dbReference>
<name>A0A7K2IP11_9ACTN</name>